<feature type="domain" description="Ketosynthase family 3 (KS3)" evidence="8">
    <location>
        <begin position="2655"/>
        <end position="3080"/>
    </location>
</feature>
<dbReference type="InterPro" id="IPR014043">
    <property type="entry name" value="Acyl_transferase_dom"/>
</dbReference>
<keyword evidence="11" id="KW-1185">Reference proteome</keyword>
<dbReference type="SMART" id="SM01294">
    <property type="entry name" value="PKS_PP_betabranch"/>
    <property type="match status" value="2"/>
</dbReference>
<dbReference type="Pfam" id="PF21089">
    <property type="entry name" value="PKS_DH_N"/>
    <property type="match status" value="2"/>
</dbReference>
<dbReference type="InterPro" id="IPR032821">
    <property type="entry name" value="PKS_assoc"/>
</dbReference>
<dbReference type="Pfam" id="PF14765">
    <property type="entry name" value="PS-DH"/>
    <property type="match status" value="1"/>
</dbReference>
<keyword evidence="3" id="KW-0808">Transferase</keyword>
<dbReference type="Pfam" id="PF16197">
    <property type="entry name" value="KAsynt_C_assoc"/>
    <property type="match status" value="2"/>
</dbReference>
<dbReference type="InterPro" id="IPR001227">
    <property type="entry name" value="Ac_transferase_dom_sf"/>
</dbReference>
<organism evidence="10 11">
    <name type="scientific">Actinomadura gamaensis</name>
    <dbReference type="NCBI Taxonomy" id="1763541"/>
    <lineage>
        <taxon>Bacteria</taxon>
        <taxon>Bacillati</taxon>
        <taxon>Actinomycetota</taxon>
        <taxon>Actinomycetes</taxon>
        <taxon>Streptosporangiales</taxon>
        <taxon>Thermomonosporaceae</taxon>
        <taxon>Actinomadura</taxon>
    </lineage>
</organism>
<comment type="caution">
    <text evidence="10">The sequence shown here is derived from an EMBL/GenBank/DDBJ whole genome shotgun (WGS) entry which is preliminary data.</text>
</comment>
<dbReference type="SMART" id="SM00827">
    <property type="entry name" value="PKS_AT"/>
    <property type="match status" value="3"/>
</dbReference>
<dbReference type="RefSeq" id="WP_378253447.1">
    <property type="nucleotide sequence ID" value="NZ_JBHSIT010000002.1"/>
</dbReference>
<feature type="active site" description="Proton donor; for dehydratase activity" evidence="5">
    <location>
        <position position="2085"/>
    </location>
</feature>
<dbReference type="Gene3D" id="3.40.366.10">
    <property type="entry name" value="Malonyl-Coenzyme A Acyl Carrier Protein, domain 2"/>
    <property type="match status" value="3"/>
</dbReference>
<evidence type="ECO:0000256" key="3">
    <source>
        <dbReference type="ARBA" id="ARBA00022679"/>
    </source>
</evidence>
<sequence>MSSDLVHGSGPVPGARPAHGAIAIVGVACRLPRAADAAAFWELLRAGRSAVTEVPPGRWDPDAVLPDAPERHRAGLRYGGFLDRVDGFDAAFFGMSPREAVATDPQQRLFAELAWEALEDAGIVPATLRDSATGVFAGAIAADYAALARRGGAITHHSLPGLNRGVIANRVSYALGLRGPSLAVDSAQSSSLVAVHLAAESLRRGETALALAGGVALNLAPEGAEIAGRFGGLSPDGRCHTFDARANGYVRGEGGGVVVLKPLAAALADGDPVYGVILGSAVNNDGATDGLTVPSAEAQAAVLRAACADAGVDPAHVPYVELHGTGTPTGDPLEAAGVGAVYGAARPDGSPVLVGSAKTNVGHLEGAAGIVGLIKTALSVRHREIPASLNHETPNPRIDPEGLNLRVRTEHGPWPDGAPVLAGVSSFGVGGTNCHVVLSEGPDIATPAPSGEAPRVPWTVSGRTPAALREQASRLAEAAARHDAYDTAWSLATTRTHFERRAVVLGPDHAAQLAALRAGDEVPGLVTGVVRDRGKTVFVFPGQGSQWPEMARELLATSPVFRASVEACDAALVPHTGWSLTALLEGGPDAPSPDRADVVQPALFAMMVSLARVWESLGVRPDAVVGHSQGEIAAAHVAGALGLADAARIVALRSRTIMALAGTGAMASVPLPAGRVAELIAPHGERLSVAAVNGPATTVVAGTPEAIAALVAACEADGVRAKAVPAVDFASHSPAVEAVRDELIDRLAGVTPLPSEVAFYSTVTGTAVDTTTLDAGYWYANLREPVLFEPTVRALADAGFGTFVESSPHPVLALGLGQTLPDALVVGSLRRREESWPALHTALAHLHVNGVDVDWTGLFTARPPRRVPLPTYAFQRESYWPDVSSEYESVAPRVEVGTVQETVSDGGLSDSGLTWAERIAALPEDERRRGARELVRLRTAIVLGHLSADTVDADRAFRDLGMDSSMAVQLRDRLADATGLHLPDTLVYDHPSPEALALRLCELAVSSGPSATTAVSPVADASDPIVIVGMACRYPGGARSPEDLWRLVADGADVVGGFPEDRGWDLDALYSPEPGVPGRTYTRRGGFLDGAADFDAEFFGLNPREAAAMDPQQRMLLTVAWEAFERAGIDPSGLRGSATGVFVGAMAQEYGPRLSDGGDGLGGYLLTGNTVSVASGRISYAFGLEGPAVTIDTACSSSLVALHQAAQALRSGECSLALAGGVTVMSTPGMFVEFAQQRGLSPDGRCKSFSASADGTGWSEGAGLLLLERLSDAQRNGHRVLAVVRGSAINQDGASNGLTAPNGPSQERVIRQALANAGLSGTDVDAVEAHGTGTTLGDPIEAQALLATYGQERSEPLRLGSIKSNIGHTQAAAGVAGIIKMVEAMRHGVLPRTLHLDEPSPRVDWTSGHVTLLAEAEPWPETETGTGTDRPRRAAVSSFGISGTNAHVIIEESAQPVTPDEPRWDGPVPWTLSAKTPDALRDQARRLVDHVKSRPGLHAADVAHSLDVSRASFEHRATVVGASREELLDGLAALAQDVPSPAVVRGSSSGDVAFVYTGQGSQRSGMGRELYEAFPAFAAALDEVCEHIDLPVKQIMFAPDDARINDTLYTQTTLFALQTALTRLLAGFGVTPTHLIGHSIGEIAAAHAAGILTLPDAARLITARASLMQELPSGGAMIAVRASEAEVAPRLTARVSIAAVNGPDSVVLSGAEDEVTAIADSFAAEGRRVRRLTVSHAFHSPLMDPMLDAFRSRIEDLDYRAPGIPLVSTLVEDGAFDAAYWTDHVRGTVRFHDGLAALGELGVTSFIEIGPDAVLTALVRTALPEVDAVSVLRRDRSERLALVGALAHRAEADWTPLLSDARVVDLPTYAFQTRRFWLDTPSSAASAAGLGLDAAGHPLLAAVNDLPDGGRLFTGRLAASTHGWLGDHVVLGKALLPGTAFVELALHAAGADGEVSELTLHAPLPIPARGGVRVQVAVGAEESGRRELTVHSRPDGSEEGWTHHATGTLVRRRTVSGESLGVWPPADAVEVDLADAYELLADRGYEYGPVFRGLRALWRRGDELFAEAHGSQADGAFGLHPALLDAALHALLLDEEPDAPVRVPFSWRDVRLETSGATVLRARLTRTGPDSVALRAFDASGTPVMSIGSLTMLPVASEQQPDALFEVTWPEVEIESGAPEAMVLTPTSLHDALTSVQTWLADDRFADRRLAVVTHRAVAVSGDDDIDTGLAPVWGLLRSAQSENPDRIVLIDVDGTDASAEALPAVLAGNEPQLALRDGRVHAPRLARVEASPTRRTLDGTVLITGGTGALGALVARHLVETRGVRNLLLVSRRGPAAAGAAELEAGLTALGASVRIAACDAADRPALAALLASVPAAHPLTAVVHTAGILDDGLLAFLTPERLDAVLRAKADAALNLHELTRDLSAFVLFSSIAGIVGSPGQANYAAANVALDALAARRRAEGLPATSIAWGLWDEVGGMAAGLTDAERARWARAGILPISAELGLSLLDAALADDRPCVVATRLDVAALRAEARAGTMPPLFRGLVRVPTGKAAADTADVPGLVRSAVAAVLGHGSPDGLDVARSFRDLGFDSLTAVELRNHLNGATGLRLPTTLIFDYPNPAALASHIESELSGTRQPTADAVVAHRAAGDDDPIVIVGMACRYPGGARSPEDLWRLVADGTDAISGFPADRGWNVEELYDPDPERTGTSYAREGGFLHDAAGFDPAFFGISPREALTIDPQQRLLLEVAWEAFERAGIDPSGLRGSRTGVFTGIMYDDYGARLRPNAPTGFEGYVGNGSMPSIASGRVSYTFGLEGPAVTIDTACSSSLVALHLASQALRNGECTLALAGGATVMATPATFVEFSRQRGLSPDGRCKSFSSAADGTGWSEGTGLLLLERLSDARRNGHRVLAVVRGSAINQDGASNGLTAPNGPSQERVIRQALANAGLSPSDVDAVEAHGTGTTLGDPIEAHALLATYGQDRSEPLRLGSIKSNIGHTQAAAGVAGIIKMVQSMRHGLLPRTLHVDEPSPHIDWDAGRVELLRDPAPWPATGRPRRAAVSSFGISGTNAHVIIEQPPTLDAAPSAEPSGPIPWVLSGQSDEALQDQARRLLDHVTEHPDLNPADIAHSLATTRAKFDHRAAVVGADRDVLLAGLAALSQGATSPAAVRGEASSDGKVAFLYTGQGSQRPGMGRELYETFPVFAEALDEICEHFDLPVKQVMFDTAGTEINDTLYTQTTLFAFQAALTRLLASFGITPTHLIGHSIGEIAAAHTAGALSLPDAARLVAARARLMQDLPSGGAMIAVQAAPEAVVPQLLPRVSIAAVNGATSTVISGDAAEAEQIARHFADQGVKTRRLTVSHAFHSPLMDPILEPFREQASTLAYRPAEIPLISNLTGLPQTEPMSAGYWTDHIRGTVRFHEGIGALAAEGVTTFIEIGPDAILTSLTQSALPEAAVIPTQRRDRPERLTLIRSVAQAETHGATATWTPLLGDAQTIDLPTYAFQRRRYWLDAPDASGSPSGLGLEPAAHPMLSTATELPDGTHLFTGRLTQTAHPWLNDHVVMGTVILPATALVELALHAAQTVALDELAELVLNAPVTFGSEGAALLQLVITPEDETGARTLTIRSRSTEDHSWTENATGTLTRSPTPTLV</sequence>
<dbReference type="InterPro" id="IPR055123">
    <property type="entry name" value="SpnB-like_Rossmann"/>
</dbReference>
<dbReference type="Proteomes" id="UP001595872">
    <property type="component" value="Unassembled WGS sequence"/>
</dbReference>
<dbReference type="InterPro" id="IPR014030">
    <property type="entry name" value="Ketoacyl_synth_N"/>
</dbReference>
<dbReference type="SUPFAM" id="SSF47336">
    <property type="entry name" value="ACP-like"/>
    <property type="match status" value="2"/>
</dbReference>
<evidence type="ECO:0000259" key="9">
    <source>
        <dbReference type="PROSITE" id="PS52019"/>
    </source>
</evidence>
<dbReference type="SMART" id="SM00825">
    <property type="entry name" value="PKS_KS"/>
    <property type="match status" value="3"/>
</dbReference>
<dbReference type="SUPFAM" id="SSF53901">
    <property type="entry name" value="Thiolase-like"/>
    <property type="match status" value="3"/>
</dbReference>
<comment type="caution">
    <text evidence="5">Lacks conserved residue(s) required for the propagation of feature annotation.</text>
</comment>
<dbReference type="SMART" id="SM00823">
    <property type="entry name" value="PKS_PP"/>
    <property type="match status" value="2"/>
</dbReference>
<keyword evidence="1" id="KW-0596">Phosphopantetheine</keyword>
<evidence type="ECO:0000256" key="1">
    <source>
        <dbReference type="ARBA" id="ARBA00022450"/>
    </source>
</evidence>
<feature type="domain" description="Carrier" evidence="7">
    <location>
        <begin position="2560"/>
        <end position="2635"/>
    </location>
</feature>
<evidence type="ECO:0000313" key="11">
    <source>
        <dbReference type="Proteomes" id="UP001595872"/>
    </source>
</evidence>
<dbReference type="SUPFAM" id="SSF55048">
    <property type="entry name" value="Probable ACP-binding domain of malonyl-CoA ACP transacylase"/>
    <property type="match status" value="3"/>
</dbReference>
<keyword evidence="2" id="KW-0597">Phosphoprotein</keyword>
<dbReference type="InterPro" id="IPR016035">
    <property type="entry name" value="Acyl_Trfase/lysoPLipase"/>
</dbReference>
<dbReference type="SUPFAM" id="SSF51735">
    <property type="entry name" value="NAD(P)-binding Rossmann-fold domains"/>
    <property type="match status" value="2"/>
</dbReference>
<dbReference type="Pfam" id="PF22621">
    <property type="entry name" value="CurL-like_PKS_C"/>
    <property type="match status" value="1"/>
</dbReference>
<feature type="domain" description="Carrier" evidence="7">
    <location>
        <begin position="929"/>
        <end position="1004"/>
    </location>
</feature>
<feature type="domain" description="Ketosynthase family 3 (KS3)" evidence="8">
    <location>
        <begin position="1022"/>
        <end position="1452"/>
    </location>
</feature>
<dbReference type="PANTHER" id="PTHR43775:SF51">
    <property type="entry name" value="INACTIVE PHENOLPHTHIOCEROL SYNTHESIS POLYKETIDE SYNTHASE TYPE I PKS1-RELATED"/>
    <property type="match status" value="1"/>
</dbReference>
<dbReference type="Pfam" id="PF08659">
    <property type="entry name" value="KR"/>
    <property type="match status" value="1"/>
</dbReference>
<dbReference type="InterPro" id="IPR049900">
    <property type="entry name" value="PKS_mFAS_DH"/>
</dbReference>
<feature type="region of interest" description="N-terminal hotdog fold" evidence="5">
    <location>
        <begin position="1897"/>
        <end position="2016"/>
    </location>
</feature>
<feature type="compositionally biased region" description="Polar residues" evidence="6">
    <location>
        <begin position="3641"/>
        <end position="3657"/>
    </location>
</feature>
<dbReference type="SUPFAM" id="SSF52151">
    <property type="entry name" value="FabD/lysophospholipase-like"/>
    <property type="match status" value="3"/>
</dbReference>
<feature type="region of interest" description="Disordered" evidence="6">
    <location>
        <begin position="1983"/>
        <end position="2004"/>
    </location>
</feature>
<dbReference type="Gene3D" id="3.40.47.10">
    <property type="match status" value="3"/>
</dbReference>
<dbReference type="Pfam" id="PF00550">
    <property type="entry name" value="PP-binding"/>
    <property type="match status" value="2"/>
</dbReference>
<dbReference type="InterPro" id="IPR020841">
    <property type="entry name" value="PKS_Beta-ketoAc_synthase_dom"/>
</dbReference>
<evidence type="ECO:0000256" key="4">
    <source>
        <dbReference type="ARBA" id="ARBA00023315"/>
    </source>
</evidence>
<reference evidence="11" key="1">
    <citation type="journal article" date="2019" name="Int. J. Syst. Evol. Microbiol.">
        <title>The Global Catalogue of Microorganisms (GCM) 10K type strain sequencing project: providing services to taxonomists for standard genome sequencing and annotation.</title>
        <authorList>
            <consortium name="The Broad Institute Genomics Platform"/>
            <consortium name="The Broad Institute Genome Sequencing Center for Infectious Disease"/>
            <person name="Wu L."/>
            <person name="Ma J."/>
        </authorList>
    </citation>
    <scope>NUCLEOTIDE SEQUENCE [LARGE SCALE GENOMIC DNA]</scope>
    <source>
        <strain evidence="11">KLKA75</strain>
    </source>
</reference>
<dbReference type="InterPro" id="IPR013968">
    <property type="entry name" value="PKS_KR"/>
</dbReference>
<dbReference type="InterPro" id="IPR050091">
    <property type="entry name" value="PKS_NRPS_Biosynth_Enz"/>
</dbReference>
<dbReference type="InterPro" id="IPR020806">
    <property type="entry name" value="PKS_PP-bd"/>
</dbReference>
<feature type="domain" description="Ketosynthase family 3 (KS3)" evidence="8">
    <location>
        <begin position="19"/>
        <end position="440"/>
    </location>
</feature>
<feature type="region of interest" description="N-terminal hotdog fold" evidence="5">
    <location>
        <begin position="3534"/>
        <end position="3655"/>
    </location>
</feature>
<evidence type="ECO:0000256" key="6">
    <source>
        <dbReference type="SAM" id="MobiDB-lite"/>
    </source>
</evidence>
<dbReference type="Gene3D" id="3.10.129.110">
    <property type="entry name" value="Polyketide synthase dehydratase"/>
    <property type="match status" value="2"/>
</dbReference>
<dbReference type="CDD" id="cd08956">
    <property type="entry name" value="KR_3_FAS_SDR_x"/>
    <property type="match status" value="1"/>
</dbReference>
<dbReference type="PANTHER" id="PTHR43775">
    <property type="entry name" value="FATTY ACID SYNTHASE"/>
    <property type="match status" value="1"/>
</dbReference>
<dbReference type="Gene3D" id="3.40.50.720">
    <property type="entry name" value="NAD(P)-binding Rossmann-like Domain"/>
    <property type="match status" value="1"/>
</dbReference>
<dbReference type="InterPro" id="IPR014031">
    <property type="entry name" value="Ketoacyl_synth_C"/>
</dbReference>
<dbReference type="InterPro" id="IPR018201">
    <property type="entry name" value="Ketoacyl_synth_AS"/>
</dbReference>
<dbReference type="InterPro" id="IPR009081">
    <property type="entry name" value="PP-bd_ACP"/>
</dbReference>
<feature type="compositionally biased region" description="Basic and acidic residues" evidence="6">
    <location>
        <begin position="1983"/>
        <end position="2002"/>
    </location>
</feature>
<dbReference type="Gene3D" id="1.10.1200.10">
    <property type="entry name" value="ACP-like"/>
    <property type="match status" value="2"/>
</dbReference>
<feature type="region of interest" description="C-terminal hotdog fold" evidence="5">
    <location>
        <begin position="2028"/>
        <end position="2161"/>
    </location>
</feature>
<evidence type="ECO:0000256" key="5">
    <source>
        <dbReference type="PROSITE-ProRule" id="PRU01363"/>
    </source>
</evidence>
<dbReference type="InterPro" id="IPR020807">
    <property type="entry name" value="PKS_DH"/>
</dbReference>
<dbReference type="CDD" id="cd00833">
    <property type="entry name" value="PKS"/>
    <property type="match status" value="3"/>
</dbReference>
<keyword evidence="4" id="KW-0012">Acyltransferase</keyword>
<proteinExistence type="predicted"/>
<dbReference type="InterPro" id="IPR036736">
    <property type="entry name" value="ACP-like_sf"/>
</dbReference>
<dbReference type="InterPro" id="IPR016036">
    <property type="entry name" value="Malonyl_transacylase_ACP-bd"/>
</dbReference>
<evidence type="ECO:0000259" key="8">
    <source>
        <dbReference type="PROSITE" id="PS52004"/>
    </source>
</evidence>
<dbReference type="InterPro" id="IPR016039">
    <property type="entry name" value="Thiolase-like"/>
</dbReference>
<evidence type="ECO:0000259" key="7">
    <source>
        <dbReference type="PROSITE" id="PS50075"/>
    </source>
</evidence>
<dbReference type="InterPro" id="IPR049551">
    <property type="entry name" value="PKS_DH_C"/>
</dbReference>
<dbReference type="PROSITE" id="PS52019">
    <property type="entry name" value="PKS_MFAS_DH"/>
    <property type="match status" value="2"/>
</dbReference>
<dbReference type="SMART" id="SM00822">
    <property type="entry name" value="PKS_KR"/>
    <property type="match status" value="1"/>
</dbReference>
<dbReference type="SMART" id="SM00826">
    <property type="entry name" value="PKS_DH"/>
    <property type="match status" value="2"/>
</dbReference>
<dbReference type="InterPro" id="IPR042104">
    <property type="entry name" value="PKS_dehydratase_sf"/>
</dbReference>
<dbReference type="PROSITE" id="PS52004">
    <property type="entry name" value="KS3_2"/>
    <property type="match status" value="3"/>
</dbReference>
<protein>
    <submittedName>
        <fullName evidence="10">SDR family NAD(P)-dependent oxidoreductase</fullName>
    </submittedName>
</protein>
<feature type="domain" description="PKS/mFAS DH" evidence="9">
    <location>
        <begin position="1897"/>
        <end position="2161"/>
    </location>
</feature>
<dbReference type="Gene3D" id="3.30.70.3290">
    <property type="match status" value="3"/>
</dbReference>
<dbReference type="PROSITE" id="PS00012">
    <property type="entry name" value="PHOSPHOPANTETHEINE"/>
    <property type="match status" value="2"/>
</dbReference>
<dbReference type="EMBL" id="JBHSIT010000002">
    <property type="protein sequence ID" value="MFC4907585.1"/>
    <property type="molecule type" value="Genomic_DNA"/>
</dbReference>
<dbReference type="Pfam" id="PF22953">
    <property type="entry name" value="SpnB_Rossmann"/>
    <property type="match status" value="1"/>
</dbReference>
<evidence type="ECO:0000313" key="10">
    <source>
        <dbReference type="EMBL" id="MFC4907585.1"/>
    </source>
</evidence>
<feature type="region of interest" description="Disordered" evidence="6">
    <location>
        <begin position="3632"/>
        <end position="3657"/>
    </location>
</feature>
<dbReference type="InterPro" id="IPR057326">
    <property type="entry name" value="KR_dom"/>
</dbReference>
<name>A0ABV9TX42_9ACTN</name>
<dbReference type="PROSITE" id="PS50075">
    <property type="entry name" value="CARRIER"/>
    <property type="match status" value="2"/>
</dbReference>
<feature type="domain" description="PKS/mFAS DH" evidence="9">
    <location>
        <begin position="3534"/>
        <end position="3657"/>
    </location>
</feature>
<feature type="active site" description="Proton acceptor; for dehydratase activity" evidence="5">
    <location>
        <position position="1928"/>
    </location>
</feature>
<dbReference type="Pfam" id="PF02801">
    <property type="entry name" value="Ketoacyl-synt_C"/>
    <property type="match status" value="3"/>
</dbReference>
<dbReference type="InterPro" id="IPR049552">
    <property type="entry name" value="PKS_DH_N"/>
</dbReference>
<dbReference type="Pfam" id="PF00109">
    <property type="entry name" value="ketoacyl-synt"/>
    <property type="match status" value="3"/>
</dbReference>
<accession>A0ABV9TX42</accession>
<dbReference type="InterPro" id="IPR006162">
    <property type="entry name" value="Ppantetheine_attach_site"/>
</dbReference>
<dbReference type="InterPro" id="IPR036291">
    <property type="entry name" value="NAD(P)-bd_dom_sf"/>
</dbReference>
<evidence type="ECO:0000256" key="2">
    <source>
        <dbReference type="ARBA" id="ARBA00022553"/>
    </source>
</evidence>
<dbReference type="Pfam" id="PF00698">
    <property type="entry name" value="Acyl_transf_1"/>
    <property type="match status" value="3"/>
</dbReference>
<gene>
    <name evidence="10" type="ORF">ACFPCY_09660</name>
</gene>
<dbReference type="PROSITE" id="PS00606">
    <property type="entry name" value="KS3_1"/>
    <property type="match status" value="2"/>
</dbReference>